<dbReference type="SUPFAM" id="SSF47473">
    <property type="entry name" value="EF-hand"/>
    <property type="match status" value="1"/>
</dbReference>
<keyword evidence="8" id="KW-1185">Reference proteome</keyword>
<dbReference type="InterPro" id="IPR011992">
    <property type="entry name" value="EF-hand-dom_pair"/>
</dbReference>
<name>V4KRR0_EUTSA</name>
<dbReference type="PROSITE" id="PS00018">
    <property type="entry name" value="EF_HAND_1"/>
    <property type="match status" value="1"/>
</dbReference>
<dbReference type="PANTHER" id="PTHR31503">
    <property type="entry name" value="VACUOLAR CALCIUM ION TRANSPORTER"/>
    <property type="match status" value="1"/>
</dbReference>
<keyword evidence="4" id="KW-0812">Transmembrane</keyword>
<dbReference type="PROSITE" id="PS51257">
    <property type="entry name" value="PROKAR_LIPOPROTEIN"/>
    <property type="match status" value="1"/>
</dbReference>
<keyword evidence="1" id="KW-0050">Antiport</keyword>
<accession>V4KRR0</accession>
<dbReference type="Gramene" id="ESQ33974">
    <property type="protein sequence ID" value="ESQ33974"/>
    <property type="gene ID" value="EUTSA_v10009350mg"/>
</dbReference>
<proteinExistence type="predicted"/>
<feature type="signal peptide" evidence="5">
    <location>
        <begin position="1"/>
        <end position="21"/>
    </location>
</feature>
<keyword evidence="4" id="KW-1133">Transmembrane helix</keyword>
<dbReference type="InterPro" id="IPR018247">
    <property type="entry name" value="EF_Hand_1_Ca_BS"/>
</dbReference>
<dbReference type="InterPro" id="IPR004713">
    <property type="entry name" value="CaH_exchang"/>
</dbReference>
<dbReference type="KEGG" id="eus:EUTSA_v10009350mg"/>
<dbReference type="Proteomes" id="UP000030689">
    <property type="component" value="Unassembled WGS sequence"/>
</dbReference>
<dbReference type="PROSITE" id="PS50222">
    <property type="entry name" value="EF_HAND_2"/>
    <property type="match status" value="1"/>
</dbReference>
<evidence type="ECO:0000256" key="5">
    <source>
        <dbReference type="SAM" id="SignalP"/>
    </source>
</evidence>
<feature type="transmembrane region" description="Helical" evidence="4">
    <location>
        <begin position="311"/>
        <end position="331"/>
    </location>
</feature>
<protein>
    <recommendedName>
        <fullName evidence="6">EF-hand domain-containing protein</fullName>
    </recommendedName>
</protein>
<dbReference type="GO" id="GO:0005509">
    <property type="term" value="F:calcium ion binding"/>
    <property type="evidence" value="ECO:0007669"/>
    <property type="project" value="InterPro"/>
</dbReference>
<feature type="transmembrane region" description="Helical" evidence="4">
    <location>
        <begin position="74"/>
        <end position="95"/>
    </location>
</feature>
<sequence length="356" mass="40667">MARLALFLSVLSLSLTSCVNCRVLNSVTEKIAILVSDGFQDGSEHEFLSLDLPNRVSKNACIHVYGFLPCADNVAGYVFQVFSFGVLLMIGEYFLSEGRSKLFVIFEVGFYGGIVFPLLRIFPRIYFDKADQEKILNYARFEIMSEVHKHLQSFSPKTLLRDGQLSKETLKRLIDKFDVNKDGKIQISELKNMRVEFEKLGGMKCNAHELATTLLEYFDIDRDGEIYESEFEQGIAKWLKHYKFTFDNNECQSNEKHSLQEAVGVLKVEQPKESLFVKFFSKRTMRASTEVIVGIVSVMFLARPFMMNIEILSVSAGFPSFYVVFAVIPLVRNLKKALSAHFCRKKDKARITSDIL</sequence>
<evidence type="ECO:0000313" key="8">
    <source>
        <dbReference type="Proteomes" id="UP000030689"/>
    </source>
</evidence>
<dbReference type="InterPro" id="IPR002048">
    <property type="entry name" value="EF_hand_dom"/>
</dbReference>
<dbReference type="Pfam" id="PF13499">
    <property type="entry name" value="EF-hand_7"/>
    <property type="match status" value="1"/>
</dbReference>
<organism evidence="7 8">
    <name type="scientific">Eutrema salsugineum</name>
    <name type="common">Saltwater cress</name>
    <name type="synonym">Sisymbrium salsugineum</name>
    <dbReference type="NCBI Taxonomy" id="72664"/>
    <lineage>
        <taxon>Eukaryota</taxon>
        <taxon>Viridiplantae</taxon>
        <taxon>Streptophyta</taxon>
        <taxon>Embryophyta</taxon>
        <taxon>Tracheophyta</taxon>
        <taxon>Spermatophyta</taxon>
        <taxon>Magnoliopsida</taxon>
        <taxon>eudicotyledons</taxon>
        <taxon>Gunneridae</taxon>
        <taxon>Pentapetalae</taxon>
        <taxon>rosids</taxon>
        <taxon>malvids</taxon>
        <taxon>Brassicales</taxon>
        <taxon>Brassicaceae</taxon>
        <taxon>Eutremeae</taxon>
        <taxon>Eutrema</taxon>
    </lineage>
</organism>
<feature type="chain" id="PRO_5004720653" description="EF-hand domain-containing protein" evidence="5">
    <location>
        <begin position="22"/>
        <end position="356"/>
    </location>
</feature>
<evidence type="ECO:0000256" key="1">
    <source>
        <dbReference type="ARBA" id="ARBA00022449"/>
    </source>
</evidence>
<dbReference type="GO" id="GO:0006874">
    <property type="term" value="P:intracellular calcium ion homeostasis"/>
    <property type="evidence" value="ECO:0007669"/>
    <property type="project" value="TreeGrafter"/>
</dbReference>
<evidence type="ECO:0000256" key="4">
    <source>
        <dbReference type="SAM" id="Phobius"/>
    </source>
</evidence>
<dbReference type="GO" id="GO:0016020">
    <property type="term" value="C:membrane"/>
    <property type="evidence" value="ECO:0007669"/>
    <property type="project" value="InterPro"/>
</dbReference>
<keyword evidence="1" id="KW-0813">Transport</keyword>
<keyword evidence="2" id="KW-0106">Calcium</keyword>
<evidence type="ECO:0000313" key="7">
    <source>
        <dbReference type="EMBL" id="ESQ33974.1"/>
    </source>
</evidence>
<dbReference type="PANTHER" id="PTHR31503:SF85">
    <property type="entry name" value="CALCIUM-BINDING EF-HAND FAMILY PROTEIN"/>
    <property type="match status" value="1"/>
</dbReference>
<keyword evidence="5" id="KW-0732">Signal</keyword>
<keyword evidence="3" id="KW-0406">Ion transport</keyword>
<reference evidence="7 8" key="1">
    <citation type="journal article" date="2013" name="Front. Plant Sci.">
        <title>The Reference Genome of the Halophytic Plant Eutrema salsugineum.</title>
        <authorList>
            <person name="Yang R."/>
            <person name="Jarvis D.E."/>
            <person name="Chen H."/>
            <person name="Beilstein M.A."/>
            <person name="Grimwood J."/>
            <person name="Jenkins J."/>
            <person name="Shu S."/>
            <person name="Prochnik S."/>
            <person name="Xin M."/>
            <person name="Ma C."/>
            <person name="Schmutz J."/>
            <person name="Wing R.A."/>
            <person name="Mitchell-Olds T."/>
            <person name="Schumaker K.S."/>
            <person name="Wang X."/>
        </authorList>
    </citation>
    <scope>NUCLEOTIDE SEQUENCE [LARGE SCALE GENOMIC DNA]</scope>
</reference>
<dbReference type="SMART" id="SM00054">
    <property type="entry name" value="EFh"/>
    <property type="match status" value="2"/>
</dbReference>
<keyword evidence="4" id="KW-0472">Membrane</keyword>
<dbReference type="EMBL" id="KI517683">
    <property type="protein sequence ID" value="ESQ33974.1"/>
    <property type="molecule type" value="Genomic_DNA"/>
</dbReference>
<dbReference type="GO" id="GO:0015369">
    <property type="term" value="F:calcium:proton antiporter activity"/>
    <property type="evidence" value="ECO:0007669"/>
    <property type="project" value="TreeGrafter"/>
</dbReference>
<dbReference type="AlphaFoldDB" id="V4KRR0"/>
<gene>
    <name evidence="7" type="ORF">EUTSA_v10009350mg</name>
</gene>
<dbReference type="OMA" id="ILETHYC"/>
<evidence type="ECO:0000259" key="6">
    <source>
        <dbReference type="PROSITE" id="PS50222"/>
    </source>
</evidence>
<evidence type="ECO:0000256" key="3">
    <source>
        <dbReference type="ARBA" id="ARBA00023065"/>
    </source>
</evidence>
<dbReference type="Gene3D" id="1.10.238.10">
    <property type="entry name" value="EF-hand"/>
    <property type="match status" value="1"/>
</dbReference>
<dbReference type="STRING" id="72664.V4KRR0"/>
<feature type="domain" description="EF-hand" evidence="6">
    <location>
        <begin position="165"/>
        <end position="200"/>
    </location>
</feature>
<evidence type="ECO:0000256" key="2">
    <source>
        <dbReference type="ARBA" id="ARBA00022837"/>
    </source>
</evidence>